<accession>A0A9N7U4T0</accession>
<dbReference type="Proteomes" id="UP001153269">
    <property type="component" value="Unassembled WGS sequence"/>
</dbReference>
<dbReference type="EMBL" id="CADEAL010000715">
    <property type="protein sequence ID" value="CAB1424252.1"/>
    <property type="molecule type" value="Genomic_DNA"/>
</dbReference>
<evidence type="ECO:0000313" key="1">
    <source>
        <dbReference type="EMBL" id="CAB1424252.1"/>
    </source>
</evidence>
<protein>
    <submittedName>
        <fullName evidence="1">Uncharacterized protein</fullName>
    </submittedName>
</protein>
<sequence length="109" mass="12314">MNGAVWSTWRHCMPVAMPSLPGNKGGKGLCVTAAERAPRCQRGDGEKRLQTDSDLSEQRSSLRFRNSSLCYPVTLKRSEQLSRFDTPQCCVSSLVVVALQQFVWRRIQR</sequence>
<organism evidence="1 2">
    <name type="scientific">Pleuronectes platessa</name>
    <name type="common">European plaice</name>
    <dbReference type="NCBI Taxonomy" id="8262"/>
    <lineage>
        <taxon>Eukaryota</taxon>
        <taxon>Metazoa</taxon>
        <taxon>Chordata</taxon>
        <taxon>Craniata</taxon>
        <taxon>Vertebrata</taxon>
        <taxon>Euteleostomi</taxon>
        <taxon>Actinopterygii</taxon>
        <taxon>Neopterygii</taxon>
        <taxon>Teleostei</taxon>
        <taxon>Neoteleostei</taxon>
        <taxon>Acanthomorphata</taxon>
        <taxon>Carangaria</taxon>
        <taxon>Pleuronectiformes</taxon>
        <taxon>Pleuronectoidei</taxon>
        <taxon>Pleuronectidae</taxon>
        <taxon>Pleuronectes</taxon>
    </lineage>
</organism>
<dbReference type="AlphaFoldDB" id="A0A9N7U4T0"/>
<gene>
    <name evidence="1" type="ORF">PLEPLA_LOCUS12174</name>
</gene>
<evidence type="ECO:0000313" key="2">
    <source>
        <dbReference type="Proteomes" id="UP001153269"/>
    </source>
</evidence>
<name>A0A9N7U4T0_PLEPL</name>
<comment type="caution">
    <text evidence="1">The sequence shown here is derived from an EMBL/GenBank/DDBJ whole genome shotgun (WGS) entry which is preliminary data.</text>
</comment>
<reference evidence="1" key="1">
    <citation type="submission" date="2020-03" db="EMBL/GenBank/DDBJ databases">
        <authorList>
            <person name="Weist P."/>
        </authorList>
    </citation>
    <scope>NUCLEOTIDE SEQUENCE</scope>
</reference>
<proteinExistence type="predicted"/>
<keyword evidence="2" id="KW-1185">Reference proteome</keyword>